<reference evidence="1" key="1">
    <citation type="journal article" date="2020" name="Nature">
        <title>Giant virus diversity and host interactions through global metagenomics.</title>
        <authorList>
            <person name="Schulz F."/>
            <person name="Roux S."/>
            <person name="Paez-Espino D."/>
            <person name="Jungbluth S."/>
            <person name="Walsh D.A."/>
            <person name="Denef V.J."/>
            <person name="McMahon K.D."/>
            <person name="Konstantinidis K.T."/>
            <person name="Eloe-Fadrosh E.A."/>
            <person name="Kyrpides N.C."/>
            <person name="Woyke T."/>
        </authorList>
    </citation>
    <scope>NUCLEOTIDE SEQUENCE</scope>
    <source>
        <strain evidence="1">GVMAG-M-3300023179-27</strain>
    </source>
</reference>
<dbReference type="EMBL" id="MN739777">
    <property type="protein sequence ID" value="QHT26002.1"/>
    <property type="molecule type" value="Genomic_DNA"/>
</dbReference>
<organism evidence="1">
    <name type="scientific">viral metagenome</name>
    <dbReference type="NCBI Taxonomy" id="1070528"/>
    <lineage>
        <taxon>unclassified sequences</taxon>
        <taxon>metagenomes</taxon>
        <taxon>organismal metagenomes</taxon>
    </lineage>
</organism>
<proteinExistence type="predicted"/>
<name>A0A6C0EB87_9ZZZZ</name>
<evidence type="ECO:0000313" key="1">
    <source>
        <dbReference type="EMBL" id="QHT26002.1"/>
    </source>
</evidence>
<dbReference type="AlphaFoldDB" id="A0A6C0EB87"/>
<sequence>MADPDLLKVALMDKLSPVLHIIKSFCYELTLIEPKKEQCTTSLVTHRKMCKICPDNRYIAYISSTDSCVFVYDDNIKIHRESICPDLLCWQRDRTISNISVMLLCITENDNKNVFVMHRGKVLKATKKIEYKTEKKYDKYKNIISSTNGGYTFENGYISFTFRSMYHDQFTSTSYLYPKSFQRIEEHKCEYPADCPYHLKKIKWIKTYKKGTEYSYILLTFGIGIFFLKAKLCDTEWYLKDFIPIFCNKEYYETKNDCTLHEKFGDKCISQNDYAKWSPNNTYLTYFVKDKIYIRHKSFMNRIIMLSGLGFAWKKNSTLLAIIVDNGRRIDIRKPSTFDFYFSIPVKNEIKAIKWLESNIIAWNPYNDYLVSFDTSIFVDEEKL</sequence>
<protein>
    <submittedName>
        <fullName evidence="1">Uncharacterized protein</fullName>
    </submittedName>
</protein>
<accession>A0A6C0EB87</accession>
<dbReference type="SUPFAM" id="SSF69322">
    <property type="entry name" value="Tricorn protease domain 2"/>
    <property type="match status" value="1"/>
</dbReference>